<evidence type="ECO:0000313" key="1">
    <source>
        <dbReference type="EMBL" id="GFN78565.1"/>
    </source>
</evidence>
<dbReference type="Pfam" id="PF13365">
    <property type="entry name" value="Trypsin_2"/>
    <property type="match status" value="1"/>
</dbReference>
<evidence type="ECO:0008006" key="3">
    <source>
        <dbReference type="Google" id="ProtNLM"/>
    </source>
</evidence>
<dbReference type="Proteomes" id="UP000735302">
    <property type="component" value="Unassembled WGS sequence"/>
</dbReference>
<name>A0AAV3Y823_9GAST</name>
<dbReference type="AlphaFoldDB" id="A0AAV3Y823"/>
<keyword evidence="2" id="KW-1185">Reference proteome</keyword>
<evidence type="ECO:0000313" key="2">
    <source>
        <dbReference type="Proteomes" id="UP000735302"/>
    </source>
</evidence>
<accession>A0AAV3Y823</accession>
<protein>
    <recommendedName>
        <fullName evidence="3">Peptidase S1 domain-containing protein</fullName>
    </recommendedName>
</protein>
<dbReference type="InterPro" id="IPR009003">
    <property type="entry name" value="Peptidase_S1_PA"/>
</dbReference>
<organism evidence="1 2">
    <name type="scientific">Plakobranchus ocellatus</name>
    <dbReference type="NCBI Taxonomy" id="259542"/>
    <lineage>
        <taxon>Eukaryota</taxon>
        <taxon>Metazoa</taxon>
        <taxon>Spiralia</taxon>
        <taxon>Lophotrochozoa</taxon>
        <taxon>Mollusca</taxon>
        <taxon>Gastropoda</taxon>
        <taxon>Heterobranchia</taxon>
        <taxon>Euthyneura</taxon>
        <taxon>Panpulmonata</taxon>
        <taxon>Sacoglossa</taxon>
        <taxon>Placobranchoidea</taxon>
        <taxon>Plakobranchidae</taxon>
        <taxon>Plakobranchus</taxon>
    </lineage>
</organism>
<comment type="caution">
    <text evidence="1">The sequence shown here is derived from an EMBL/GenBank/DDBJ whole genome shotgun (WGS) entry which is preliminary data.</text>
</comment>
<proteinExistence type="predicted"/>
<reference evidence="1 2" key="1">
    <citation type="journal article" date="2021" name="Elife">
        <title>Chloroplast acquisition without the gene transfer in kleptoplastic sea slugs, Plakobranchus ocellatus.</title>
        <authorList>
            <person name="Maeda T."/>
            <person name="Takahashi S."/>
            <person name="Yoshida T."/>
            <person name="Shimamura S."/>
            <person name="Takaki Y."/>
            <person name="Nagai Y."/>
            <person name="Toyoda A."/>
            <person name="Suzuki Y."/>
            <person name="Arimoto A."/>
            <person name="Ishii H."/>
            <person name="Satoh N."/>
            <person name="Nishiyama T."/>
            <person name="Hasebe M."/>
            <person name="Maruyama T."/>
            <person name="Minagawa J."/>
            <person name="Obokata J."/>
            <person name="Shigenobu S."/>
        </authorList>
    </citation>
    <scope>NUCLEOTIDE SEQUENCE [LARGE SCALE GENOMIC DNA]</scope>
</reference>
<dbReference type="EMBL" id="BLXT01000591">
    <property type="protein sequence ID" value="GFN78565.1"/>
    <property type="molecule type" value="Genomic_DNA"/>
</dbReference>
<gene>
    <name evidence="1" type="ORF">PoB_000507100</name>
</gene>
<sequence>MGRPKGYIFSSSRGSSTPHYGSAYINSVEKHSGSCPCCDCHQKMQCASLGMSWWSVDLTTACHVIFDTQEAQCTAVDVFYDDETSKSCGRMKTLKGVEVLARNFEADSCKVRCVTHNEHLALELQQVISKYNYKVWTVRNPPLRAVGRLCLIVSHPHGQAKKVTLGKVEAVQKFNSAKNRLIYSTDSCPGSSGGLVLALQDDIGPGTEWLTWALWTSVHCSKAQGLNRNRSNCEIQLLT</sequence>
<dbReference type="SUPFAM" id="SSF50494">
    <property type="entry name" value="Trypsin-like serine proteases"/>
    <property type="match status" value="1"/>
</dbReference>